<dbReference type="GeneID" id="81392916"/>
<evidence type="ECO:0000256" key="5">
    <source>
        <dbReference type="SAM" id="MobiDB-lite"/>
    </source>
</evidence>
<dbReference type="SUPFAM" id="SSF48113">
    <property type="entry name" value="Heme-dependent peroxidases"/>
    <property type="match status" value="1"/>
</dbReference>
<dbReference type="GO" id="GO:0051213">
    <property type="term" value="F:dioxygenase activity"/>
    <property type="evidence" value="ECO:0007669"/>
    <property type="project" value="UniProtKB-KW"/>
</dbReference>
<evidence type="ECO:0000256" key="3">
    <source>
        <dbReference type="ARBA" id="ARBA00023002"/>
    </source>
</evidence>
<dbReference type="InterPro" id="IPR036396">
    <property type="entry name" value="Cyt_P450_sf"/>
</dbReference>
<keyword evidence="4" id="KW-0408">Iron</keyword>
<dbReference type="RefSeq" id="XP_056514815.1">
    <property type="nucleotide sequence ID" value="XM_056653748.1"/>
</dbReference>
<dbReference type="CDD" id="cd20612">
    <property type="entry name" value="CYP_LDS-like_C"/>
    <property type="match status" value="1"/>
</dbReference>
<dbReference type="PANTHER" id="PTHR11903">
    <property type="entry name" value="PROSTAGLANDIN G/H SYNTHASE"/>
    <property type="match status" value="1"/>
</dbReference>
<evidence type="ECO:0000313" key="6">
    <source>
        <dbReference type="EMBL" id="KAJ5105819.1"/>
    </source>
</evidence>
<dbReference type="InterPro" id="IPR037120">
    <property type="entry name" value="Haem_peroxidase_sf_animal"/>
</dbReference>
<gene>
    <name evidence="6" type="ORF">NUU61_003166</name>
</gene>
<dbReference type="GO" id="GO:0020037">
    <property type="term" value="F:heme binding"/>
    <property type="evidence" value="ECO:0007669"/>
    <property type="project" value="InterPro"/>
</dbReference>
<evidence type="ECO:0000256" key="4">
    <source>
        <dbReference type="ARBA" id="ARBA00023004"/>
    </source>
</evidence>
<evidence type="ECO:0000256" key="2">
    <source>
        <dbReference type="ARBA" id="ARBA00022964"/>
    </source>
</evidence>
<dbReference type="EMBL" id="JAPMSZ010000004">
    <property type="protein sequence ID" value="KAJ5105819.1"/>
    <property type="molecule type" value="Genomic_DNA"/>
</dbReference>
<accession>A0A9W9FSX8</accession>
<sequence length="1114" mass="125642">MLRRFSTTFKRSKDSNGDAEPSKNGDKSSKRFSKVSPSRKSTSNNDESHAVSRAEVIAIFEKYAQAIHASREPLPNQTGDGAYLKHDQSSGLINDIKSLGFRDLSTARDLIKSKASGDLIDDKTYLMERIIQLVADLPGHSKNRTELTNQFLDELWNSLPHPPLSYMGDEYKYRSADGSNNNPTLPWLGAANTAYCRTIPPLTIQPSGLPDAGLVFDSLYARQEFTPHPNKVSSVFFDWASLIIHDIFQTDYRQQHLNKTSAYLDLSILYGDVQEQQDLIRSHKDGKLKPDTFSEGRLQALPAACGVLLVMLNRFHNHVVEQLALINENGRFTKPRDGLPEEEAKKAWAKYDEDLFQTGRLITCGLYINITLYDYLRTIVNLNRTNSTWCLDPRAQMEKAGATPSGLGNQCSVEFNLAYRWHSTISQGDEKWIEQVYHDLMGKPAEEVSMHELLMGMKKVDSLLDPDPSKRTFAHLKRQEDGTFKDEELVQILTHACEDVASSFGPRNVPKALRSIEILGIEASRRWHVGSLNEFRKHFGLKTYDTFEEINSNPEIAESLRHLYDHPDFVELYPGIVSEEAKEPMVPGVGIAPTYTISRAVLSDAVALVRGDRHYTVDYNPRNLTNFGYNEARYDLNINQGCVFYKLATRAFPNWFKPDSIYAHYPMTIPSENRNIMKNLGREQDYSYDRPSYSPPRINLLSHQNTKLVLESQKDFRPSWSRAMEDLFGKGDYDAKQRKAIGQALNTEEFPKLVKKFYEDVTLRLIQEKAGNLAGVNQVDITRDVGNLAHVHFASTLFGLPLKTKENQNGLFTDDELYIILATIFSALFFDVDAPKSYSLNRASSAVAQQLGHVIESAVKSDSGNGLFSGIMDSFRSQESALREYGTTVIRRLREAGASSSDITWSQILPTIVALVPNQGQVFTQIVEYYTSPEGKKHWAEISRLAKQDSKESDDKLHRYSLEAIRINGTFGSYREAQTSISVDENGNKVDIKPGDKIFASFVQANHDPSIYPEPSEVRLDRPIDSYINHGQGPNTGFGQEITKIALVAMLRVVGRLENLRRAPGAQGQLKKVLQEGGYYMYLRSDGTSYFPFPTSLKLHWDGDFPLKKATTSS</sequence>
<dbReference type="GO" id="GO:0005506">
    <property type="term" value="F:iron ion binding"/>
    <property type="evidence" value="ECO:0007669"/>
    <property type="project" value="InterPro"/>
</dbReference>
<dbReference type="InterPro" id="IPR034812">
    <property type="entry name" value="Ppo-like_N"/>
</dbReference>
<keyword evidence="2" id="KW-0223">Dioxygenase</keyword>
<dbReference type="OrthoDB" id="823504at2759"/>
<dbReference type="Pfam" id="PF03098">
    <property type="entry name" value="An_peroxidase"/>
    <property type="match status" value="2"/>
</dbReference>
<dbReference type="InterPro" id="IPR019791">
    <property type="entry name" value="Haem_peroxidase_animal"/>
</dbReference>
<proteinExistence type="predicted"/>
<comment type="caution">
    <text evidence="6">The sequence shown here is derived from an EMBL/GenBank/DDBJ whole genome shotgun (WGS) entry which is preliminary data.</text>
</comment>
<evidence type="ECO:0000313" key="7">
    <source>
        <dbReference type="Proteomes" id="UP001141434"/>
    </source>
</evidence>
<evidence type="ECO:0000256" key="1">
    <source>
        <dbReference type="ARBA" id="ARBA00022723"/>
    </source>
</evidence>
<organism evidence="6 7">
    <name type="scientific">Penicillium alfredii</name>
    <dbReference type="NCBI Taxonomy" id="1506179"/>
    <lineage>
        <taxon>Eukaryota</taxon>
        <taxon>Fungi</taxon>
        <taxon>Dikarya</taxon>
        <taxon>Ascomycota</taxon>
        <taxon>Pezizomycotina</taxon>
        <taxon>Eurotiomycetes</taxon>
        <taxon>Eurotiomycetidae</taxon>
        <taxon>Eurotiales</taxon>
        <taxon>Aspergillaceae</taxon>
        <taxon>Penicillium</taxon>
    </lineage>
</organism>
<dbReference type="GO" id="GO:0004601">
    <property type="term" value="F:peroxidase activity"/>
    <property type="evidence" value="ECO:0007669"/>
    <property type="project" value="InterPro"/>
</dbReference>
<dbReference type="AlphaFoldDB" id="A0A9W9FSX8"/>
<dbReference type="PANTHER" id="PTHR11903:SF13">
    <property type="entry name" value="LINOLEATE 10R-LIPOXYGENASE"/>
    <property type="match status" value="1"/>
</dbReference>
<dbReference type="Gene3D" id="1.10.640.10">
    <property type="entry name" value="Haem peroxidase domain superfamily, animal type"/>
    <property type="match status" value="1"/>
</dbReference>
<dbReference type="GO" id="GO:0006979">
    <property type="term" value="P:response to oxidative stress"/>
    <property type="evidence" value="ECO:0007669"/>
    <property type="project" value="InterPro"/>
</dbReference>
<dbReference type="CDD" id="cd09817">
    <property type="entry name" value="linoleate_diol_synthase_like"/>
    <property type="match status" value="1"/>
</dbReference>
<feature type="region of interest" description="Disordered" evidence="5">
    <location>
        <begin position="1"/>
        <end position="49"/>
    </location>
</feature>
<reference evidence="6" key="1">
    <citation type="submission" date="2022-11" db="EMBL/GenBank/DDBJ databases">
        <authorList>
            <person name="Petersen C."/>
        </authorList>
    </citation>
    <scope>NUCLEOTIDE SEQUENCE</scope>
    <source>
        <strain evidence="6">IBT 34128</strain>
    </source>
</reference>
<feature type="compositionally biased region" description="Basic and acidic residues" evidence="5">
    <location>
        <begin position="11"/>
        <end position="29"/>
    </location>
</feature>
<keyword evidence="1" id="KW-0479">Metal-binding</keyword>
<dbReference type="PRINTS" id="PR00457">
    <property type="entry name" value="ANPEROXIDASE"/>
</dbReference>
<feature type="compositionally biased region" description="Polar residues" evidence="5">
    <location>
        <begin position="35"/>
        <end position="45"/>
    </location>
</feature>
<dbReference type="GO" id="GO:0004497">
    <property type="term" value="F:monooxygenase activity"/>
    <property type="evidence" value="ECO:0007669"/>
    <property type="project" value="InterPro"/>
</dbReference>
<keyword evidence="7" id="KW-1185">Reference proteome</keyword>
<dbReference type="InterPro" id="IPR010255">
    <property type="entry name" value="Haem_peroxidase_sf"/>
</dbReference>
<dbReference type="InterPro" id="IPR050783">
    <property type="entry name" value="Oxylipin_biosynth_metab"/>
</dbReference>
<dbReference type="FunFam" id="1.10.640.10:FF:000005">
    <property type="entry name" value="Fatty acid oxygenase"/>
    <property type="match status" value="1"/>
</dbReference>
<dbReference type="PROSITE" id="PS50292">
    <property type="entry name" value="PEROXIDASE_3"/>
    <property type="match status" value="1"/>
</dbReference>
<dbReference type="Proteomes" id="UP001141434">
    <property type="component" value="Unassembled WGS sequence"/>
</dbReference>
<dbReference type="GO" id="GO:0016705">
    <property type="term" value="F:oxidoreductase activity, acting on paired donors, with incorporation or reduction of molecular oxygen"/>
    <property type="evidence" value="ECO:0007669"/>
    <property type="project" value="InterPro"/>
</dbReference>
<reference evidence="6" key="2">
    <citation type="journal article" date="2023" name="IMA Fungus">
        <title>Comparative genomic study of the Penicillium genus elucidates a diverse pangenome and 15 lateral gene transfer events.</title>
        <authorList>
            <person name="Petersen C."/>
            <person name="Sorensen T."/>
            <person name="Nielsen M.R."/>
            <person name="Sondergaard T.E."/>
            <person name="Sorensen J.L."/>
            <person name="Fitzpatrick D.A."/>
            <person name="Frisvad J.C."/>
            <person name="Nielsen K.L."/>
        </authorList>
    </citation>
    <scope>NUCLEOTIDE SEQUENCE</scope>
    <source>
        <strain evidence="6">IBT 34128</strain>
    </source>
</reference>
<dbReference type="Gene3D" id="1.10.630.10">
    <property type="entry name" value="Cytochrome P450"/>
    <property type="match status" value="1"/>
</dbReference>
<dbReference type="GO" id="GO:0006631">
    <property type="term" value="P:fatty acid metabolic process"/>
    <property type="evidence" value="ECO:0007669"/>
    <property type="project" value="UniProtKB-ARBA"/>
</dbReference>
<keyword evidence="3" id="KW-0560">Oxidoreductase</keyword>
<name>A0A9W9FSX8_9EURO</name>
<dbReference type="SUPFAM" id="SSF48264">
    <property type="entry name" value="Cytochrome P450"/>
    <property type="match status" value="1"/>
</dbReference>
<protein>
    <submittedName>
        <fullName evidence="6">Uncharacterized protein</fullName>
    </submittedName>
</protein>